<proteinExistence type="predicted"/>
<evidence type="ECO:0000313" key="2">
    <source>
        <dbReference type="Proteomes" id="UP000034085"/>
    </source>
</evidence>
<protein>
    <submittedName>
        <fullName evidence="1">Uncharacterized protein</fullName>
    </submittedName>
</protein>
<dbReference type="OrthoDB" id="6626053at2"/>
<geneLocation type="plasmid" evidence="1">
    <name>unnamed</name>
</geneLocation>
<reference evidence="1 2" key="1">
    <citation type="submission" date="2015-03" db="EMBL/GenBank/DDBJ databases">
        <title>Complete genome sequence of Citrobacter amalonaticus Y19.</title>
        <authorList>
            <person name="Park S."/>
        </authorList>
    </citation>
    <scope>NUCLEOTIDE SEQUENCE [LARGE SCALE GENOMIC DNA]</scope>
    <source>
        <strain evidence="1 2">Y19</strain>
        <plasmid evidence="2">Plasmid</plasmid>
    </source>
</reference>
<dbReference type="Proteomes" id="UP000034085">
    <property type="component" value="Plasmid"/>
</dbReference>
<accession>A0A0F6U0B7</accession>
<dbReference type="KEGG" id="cama:F384_27660"/>
<dbReference type="AlphaFoldDB" id="A0A0F6U0B7"/>
<name>A0A0F6U0B7_CITAM</name>
<dbReference type="EMBL" id="CP011133">
    <property type="protein sequence ID" value="AKE62314.1"/>
    <property type="molecule type" value="Genomic_DNA"/>
</dbReference>
<keyword evidence="1" id="KW-0614">Plasmid</keyword>
<dbReference type="HOGENOM" id="CLU_1999851_0_0_6"/>
<dbReference type="PATRIC" id="fig|1261127.3.peg.5745"/>
<evidence type="ECO:0000313" key="1">
    <source>
        <dbReference type="EMBL" id="AKE62314.1"/>
    </source>
</evidence>
<sequence>MKIMLSLGSEAITAVASMLLLCSQANGSNGDRPLRLNEPVQVTIEQVMYRIANDNQNNAMKMRENPVLFSGHAGISVELSDFPSGSKSVPAPGTTVMLRTALSGQAEVCYQQHCYSAEVTAYNE</sequence>
<gene>
    <name evidence="1" type="ORF">F384_27660</name>
</gene>
<dbReference type="RefSeq" id="WP_046499413.1">
    <property type="nucleotide sequence ID" value="NZ_CP011133.1"/>
</dbReference>
<organism evidence="1 2">
    <name type="scientific">Citrobacter amalonaticus Y19</name>
    <dbReference type="NCBI Taxonomy" id="1261127"/>
    <lineage>
        <taxon>Bacteria</taxon>
        <taxon>Pseudomonadati</taxon>
        <taxon>Pseudomonadota</taxon>
        <taxon>Gammaproteobacteria</taxon>
        <taxon>Enterobacterales</taxon>
        <taxon>Enterobacteriaceae</taxon>
        <taxon>Citrobacter</taxon>
    </lineage>
</organism>